<evidence type="ECO:0000313" key="3">
    <source>
        <dbReference type="RefSeq" id="XP_030980502.1"/>
    </source>
</evidence>
<keyword evidence="2" id="KW-1185">Reference proteome</keyword>
<dbReference type="KEGG" id="pgri:PgNI_07642"/>
<evidence type="ECO:0000313" key="2">
    <source>
        <dbReference type="Proteomes" id="UP000515153"/>
    </source>
</evidence>
<accession>A0A6P8B036</accession>
<name>A0A6P8B036_PYRGI</name>
<dbReference type="Proteomes" id="UP000515153">
    <property type="component" value="Unplaced"/>
</dbReference>
<evidence type="ECO:0000256" key="1">
    <source>
        <dbReference type="SAM" id="MobiDB-lite"/>
    </source>
</evidence>
<reference evidence="3" key="2">
    <citation type="submission" date="2019-10" db="EMBL/GenBank/DDBJ databases">
        <authorList>
            <consortium name="NCBI Genome Project"/>
        </authorList>
    </citation>
    <scope>NUCLEOTIDE SEQUENCE</scope>
    <source>
        <strain evidence="3">NI907</strain>
    </source>
</reference>
<dbReference type="RefSeq" id="XP_030980502.1">
    <property type="nucleotide sequence ID" value="XM_031127652.1"/>
</dbReference>
<sequence>MIHHTRKTQEIETHTPLGDHPGSAESTTSDARVDPSHTRQTTVIAPEVENSSQR</sequence>
<feature type="region of interest" description="Disordered" evidence="1">
    <location>
        <begin position="1"/>
        <end position="54"/>
    </location>
</feature>
<reference evidence="3" key="1">
    <citation type="journal article" date="2019" name="Mol. Biol. Evol.">
        <title>Blast fungal genomes show frequent chromosomal changes, gene gains and losses, and effector gene turnover.</title>
        <authorList>
            <person name="Gomez Luciano L.B."/>
            <person name="Jason Tsai I."/>
            <person name="Chuma I."/>
            <person name="Tosa Y."/>
            <person name="Chen Y.H."/>
            <person name="Li J.Y."/>
            <person name="Li M.Y."/>
            <person name="Jade Lu M.Y."/>
            <person name="Nakayashiki H."/>
            <person name="Li W.H."/>
        </authorList>
    </citation>
    <scope>NUCLEOTIDE SEQUENCE</scope>
    <source>
        <strain evidence="3">NI907</strain>
    </source>
</reference>
<dbReference type="GeneID" id="41962561"/>
<feature type="compositionally biased region" description="Polar residues" evidence="1">
    <location>
        <begin position="38"/>
        <end position="54"/>
    </location>
</feature>
<proteinExistence type="predicted"/>
<reference evidence="3" key="3">
    <citation type="submission" date="2025-08" db="UniProtKB">
        <authorList>
            <consortium name="RefSeq"/>
        </authorList>
    </citation>
    <scope>IDENTIFICATION</scope>
    <source>
        <strain evidence="3">NI907</strain>
    </source>
</reference>
<gene>
    <name evidence="3" type="ORF">PgNI_07642</name>
</gene>
<dbReference type="AlphaFoldDB" id="A0A6P8B036"/>
<protein>
    <submittedName>
        <fullName evidence="3">Uncharacterized protein</fullName>
    </submittedName>
</protein>
<organism evidence="2 3">
    <name type="scientific">Pyricularia grisea</name>
    <name type="common">Crabgrass-specific blast fungus</name>
    <name type="synonym">Magnaporthe grisea</name>
    <dbReference type="NCBI Taxonomy" id="148305"/>
    <lineage>
        <taxon>Eukaryota</taxon>
        <taxon>Fungi</taxon>
        <taxon>Dikarya</taxon>
        <taxon>Ascomycota</taxon>
        <taxon>Pezizomycotina</taxon>
        <taxon>Sordariomycetes</taxon>
        <taxon>Sordariomycetidae</taxon>
        <taxon>Magnaporthales</taxon>
        <taxon>Pyriculariaceae</taxon>
        <taxon>Pyricularia</taxon>
    </lineage>
</organism>